<dbReference type="EMBL" id="JAFREP010000024">
    <property type="protein sequence ID" value="MBO1321422.1"/>
    <property type="molecule type" value="Genomic_DNA"/>
</dbReference>
<evidence type="ECO:0000313" key="3">
    <source>
        <dbReference type="Proteomes" id="UP000664417"/>
    </source>
</evidence>
<protein>
    <submittedName>
        <fullName evidence="2">Type III secretion system chaperone</fullName>
    </submittedName>
</protein>
<dbReference type="RefSeq" id="WP_207861396.1">
    <property type="nucleotide sequence ID" value="NZ_JAFREP010000024.1"/>
</dbReference>
<feature type="region of interest" description="Disordered" evidence="1">
    <location>
        <begin position="133"/>
        <end position="171"/>
    </location>
</feature>
<dbReference type="GO" id="GO:0030254">
    <property type="term" value="P:protein secretion by the type III secretion system"/>
    <property type="evidence" value="ECO:0007669"/>
    <property type="project" value="InterPro"/>
</dbReference>
<dbReference type="CDD" id="cd16364">
    <property type="entry name" value="T3SC_I-like"/>
    <property type="match status" value="1"/>
</dbReference>
<evidence type="ECO:0000313" key="2">
    <source>
        <dbReference type="EMBL" id="MBO1321422.1"/>
    </source>
</evidence>
<dbReference type="SUPFAM" id="SSF69635">
    <property type="entry name" value="Type III secretory system chaperone-like"/>
    <property type="match status" value="1"/>
</dbReference>
<dbReference type="Pfam" id="PF05932">
    <property type="entry name" value="CesT"/>
    <property type="match status" value="1"/>
</dbReference>
<dbReference type="AlphaFoldDB" id="A0A8J7U572"/>
<proteinExistence type="predicted"/>
<evidence type="ECO:0000256" key="1">
    <source>
        <dbReference type="SAM" id="MobiDB-lite"/>
    </source>
</evidence>
<gene>
    <name evidence="2" type="ORF">J3U88_23270</name>
</gene>
<accession>A0A8J7U572</accession>
<name>A0A8J7U572_9BACT</name>
<organism evidence="2 3">
    <name type="scientific">Acanthopleuribacter pedis</name>
    <dbReference type="NCBI Taxonomy" id="442870"/>
    <lineage>
        <taxon>Bacteria</taxon>
        <taxon>Pseudomonadati</taxon>
        <taxon>Acidobacteriota</taxon>
        <taxon>Holophagae</taxon>
        <taxon>Acanthopleuribacterales</taxon>
        <taxon>Acanthopleuribacteraceae</taxon>
        <taxon>Acanthopleuribacter</taxon>
    </lineage>
</organism>
<reference evidence="2" key="1">
    <citation type="submission" date="2021-03" db="EMBL/GenBank/DDBJ databases">
        <authorList>
            <person name="Wang G."/>
        </authorList>
    </citation>
    <scope>NUCLEOTIDE SEQUENCE</scope>
    <source>
        <strain evidence="2">KCTC 12899</strain>
    </source>
</reference>
<sequence>MIEDTTPTNGDPLAPLVAAFAERAGIEPPEADADHCYGLLFNQTTAVYLRSEPDRDRIALFTPFPDITDDDTGSTWRRLLHFNATERATHLRFALEPRTKTPVLILERPAEGCTTDDLENALDELLDAVARTHQPWFDQTGPTETLAAEPGPEEPSPADEHLAPPSPSLLA</sequence>
<dbReference type="Gene3D" id="3.30.1460.10">
    <property type="match status" value="1"/>
</dbReference>
<comment type="caution">
    <text evidence="2">The sequence shown here is derived from an EMBL/GenBank/DDBJ whole genome shotgun (WGS) entry which is preliminary data.</text>
</comment>
<dbReference type="Proteomes" id="UP000664417">
    <property type="component" value="Unassembled WGS sequence"/>
</dbReference>
<keyword evidence="3" id="KW-1185">Reference proteome</keyword>
<dbReference type="InterPro" id="IPR010261">
    <property type="entry name" value="Tir_chaperone"/>
</dbReference>